<dbReference type="FunFam" id="3.30.1360.40:FF:000001">
    <property type="entry name" value="Ribosome-recycling factor"/>
    <property type="match status" value="1"/>
</dbReference>
<dbReference type="EMBL" id="CP001825">
    <property type="protein sequence ID" value="ACZ42423.1"/>
    <property type="molecule type" value="Genomic_DNA"/>
</dbReference>
<organism evidence="8 9">
    <name type="scientific">Thermobaculum terrenum (strain ATCC BAA-798 / CCMEE 7001 / YNP1)</name>
    <dbReference type="NCBI Taxonomy" id="525904"/>
    <lineage>
        <taxon>Bacteria</taxon>
        <taxon>Bacillati</taxon>
        <taxon>Chloroflexota</taxon>
        <taxon>Chloroflexia</taxon>
        <taxon>Candidatus Thermobaculales</taxon>
        <taxon>Candidatus Thermobaculaceae</taxon>
        <taxon>Thermobaculum</taxon>
    </lineage>
</organism>
<evidence type="ECO:0000256" key="4">
    <source>
        <dbReference type="ARBA" id="ARBA00022917"/>
    </source>
</evidence>
<dbReference type="InterPro" id="IPR023584">
    <property type="entry name" value="Ribosome_recyc_fac_dom"/>
</dbReference>
<dbReference type="InterPro" id="IPR002661">
    <property type="entry name" value="Ribosome_recyc_fac"/>
</dbReference>
<evidence type="ECO:0000256" key="3">
    <source>
        <dbReference type="ARBA" id="ARBA00022490"/>
    </source>
</evidence>
<dbReference type="eggNOG" id="COG0233">
    <property type="taxonomic scope" value="Bacteria"/>
</dbReference>
<gene>
    <name evidence="5" type="primary">frr</name>
    <name evidence="8" type="ordered locus">Tter_1517</name>
</gene>
<dbReference type="SUPFAM" id="SSF55194">
    <property type="entry name" value="Ribosome recycling factor, RRF"/>
    <property type="match status" value="1"/>
</dbReference>
<evidence type="ECO:0000313" key="9">
    <source>
        <dbReference type="Proteomes" id="UP000000323"/>
    </source>
</evidence>
<dbReference type="OrthoDB" id="9804006at2"/>
<proteinExistence type="inferred from homology"/>
<dbReference type="GO" id="GO:0005737">
    <property type="term" value="C:cytoplasm"/>
    <property type="evidence" value="ECO:0007669"/>
    <property type="project" value="UniProtKB-SubCell"/>
</dbReference>
<dbReference type="HAMAP" id="MF_00040">
    <property type="entry name" value="RRF"/>
    <property type="match status" value="1"/>
</dbReference>
<evidence type="ECO:0000313" key="8">
    <source>
        <dbReference type="EMBL" id="ACZ42423.1"/>
    </source>
</evidence>
<dbReference type="Proteomes" id="UP000000323">
    <property type="component" value="Chromosome 1"/>
</dbReference>
<comment type="similarity">
    <text evidence="2 5">Belongs to the RRF family.</text>
</comment>
<dbReference type="KEGG" id="ttr:Tter_1517"/>
<sequence>MIDDLLADAEKRMRHSIDVLKKDLANIRSGRATPGLVEHIEVEYYGVPTPLIQLASISVPEPRMIAITPWDPNSIGPIEKAIQKSELGLNPSNDGKIIRILVPPLTEERRRSLVKMVRQRVEEDRVAIRNIRRDVMNDIKQMQHEKMISEDEARRAQEKLQQLTDKYIKEADSLGEQKEQEILTV</sequence>
<keyword evidence="3 5" id="KW-0963">Cytoplasm</keyword>
<name>D1CCA8_THET1</name>
<dbReference type="Gene3D" id="3.30.1360.40">
    <property type="match status" value="1"/>
</dbReference>
<evidence type="ECO:0000256" key="1">
    <source>
        <dbReference type="ARBA" id="ARBA00004496"/>
    </source>
</evidence>
<comment type="function">
    <text evidence="5">Responsible for the release of ribosomes from messenger RNA at the termination of protein biosynthesis. May increase the efficiency of translation by recycling ribosomes from one round of translation to another.</text>
</comment>
<dbReference type="PANTHER" id="PTHR20982:SF3">
    <property type="entry name" value="MITOCHONDRIAL RIBOSOME RECYCLING FACTOR PSEUDO 1"/>
    <property type="match status" value="1"/>
</dbReference>
<dbReference type="NCBIfam" id="TIGR00496">
    <property type="entry name" value="frr"/>
    <property type="match status" value="1"/>
</dbReference>
<feature type="coiled-coil region" evidence="6">
    <location>
        <begin position="139"/>
        <end position="173"/>
    </location>
</feature>
<reference evidence="9" key="1">
    <citation type="journal article" date="2010" name="Stand. Genomic Sci.">
        <title>Complete genome sequence of 'Thermobaculum terrenum' type strain (YNP1).</title>
        <authorList>
            <person name="Kiss H."/>
            <person name="Cleland D."/>
            <person name="Lapidus A."/>
            <person name="Lucas S."/>
            <person name="Glavina Del Rio T."/>
            <person name="Nolan M."/>
            <person name="Tice H."/>
            <person name="Han C."/>
            <person name="Goodwin L."/>
            <person name="Pitluck S."/>
            <person name="Liolios K."/>
            <person name="Ivanova N."/>
            <person name="Mavromatis K."/>
            <person name="Ovchinnikova G."/>
            <person name="Pati A."/>
            <person name="Chen A."/>
            <person name="Palaniappan K."/>
            <person name="Land M."/>
            <person name="Hauser L."/>
            <person name="Chang Y."/>
            <person name="Jeffries C."/>
            <person name="Lu M."/>
            <person name="Brettin T."/>
            <person name="Detter J."/>
            <person name="Goker M."/>
            <person name="Tindall B."/>
            <person name="Beck B."/>
            <person name="McDermott T."/>
            <person name="Woyke T."/>
            <person name="Bristow J."/>
            <person name="Eisen J."/>
            <person name="Markowitz V."/>
            <person name="Hugenholtz P."/>
            <person name="Kyrpides N."/>
            <person name="Klenk H."/>
            <person name="Cheng J."/>
        </authorList>
    </citation>
    <scope>NUCLEOTIDE SEQUENCE [LARGE SCALE GENOMIC DNA]</scope>
    <source>
        <strain evidence="9">ATCC BAA-798 / YNP1</strain>
    </source>
</reference>
<evidence type="ECO:0000259" key="7">
    <source>
        <dbReference type="Pfam" id="PF01765"/>
    </source>
</evidence>
<dbReference type="PANTHER" id="PTHR20982">
    <property type="entry name" value="RIBOSOME RECYCLING FACTOR"/>
    <property type="match status" value="1"/>
</dbReference>
<comment type="subcellular location">
    <subcellularLocation>
        <location evidence="1 5">Cytoplasm</location>
    </subcellularLocation>
</comment>
<evidence type="ECO:0000256" key="6">
    <source>
        <dbReference type="SAM" id="Coils"/>
    </source>
</evidence>
<keyword evidence="4 5" id="KW-0648">Protein biosynthesis</keyword>
<dbReference type="FunFam" id="1.10.132.20:FF:000001">
    <property type="entry name" value="Ribosome-recycling factor"/>
    <property type="match status" value="1"/>
</dbReference>
<dbReference type="STRING" id="525904.Tter_1517"/>
<dbReference type="HOGENOM" id="CLU_073981_2_0_0"/>
<dbReference type="InterPro" id="IPR036191">
    <property type="entry name" value="RRF_sf"/>
</dbReference>
<dbReference type="Pfam" id="PF01765">
    <property type="entry name" value="RRF"/>
    <property type="match status" value="1"/>
</dbReference>
<dbReference type="AlphaFoldDB" id="D1CCA8"/>
<keyword evidence="6" id="KW-0175">Coiled coil</keyword>
<dbReference type="CDD" id="cd00520">
    <property type="entry name" value="RRF"/>
    <property type="match status" value="1"/>
</dbReference>
<evidence type="ECO:0000256" key="2">
    <source>
        <dbReference type="ARBA" id="ARBA00005912"/>
    </source>
</evidence>
<keyword evidence="9" id="KW-1185">Reference proteome</keyword>
<dbReference type="GO" id="GO:0043023">
    <property type="term" value="F:ribosomal large subunit binding"/>
    <property type="evidence" value="ECO:0007669"/>
    <property type="project" value="TreeGrafter"/>
</dbReference>
<feature type="domain" description="Ribosome recycling factor" evidence="7">
    <location>
        <begin position="20"/>
        <end position="183"/>
    </location>
</feature>
<accession>D1CCA8</accession>
<evidence type="ECO:0000256" key="5">
    <source>
        <dbReference type="HAMAP-Rule" id="MF_00040"/>
    </source>
</evidence>
<protein>
    <recommendedName>
        <fullName evidence="5">Ribosome-recycling factor</fullName>
        <shortName evidence="5">RRF</shortName>
    </recommendedName>
    <alternativeName>
        <fullName evidence="5">Ribosome-releasing factor</fullName>
    </alternativeName>
</protein>
<dbReference type="RefSeq" id="WP_012875457.1">
    <property type="nucleotide sequence ID" value="NC_013525.1"/>
</dbReference>
<dbReference type="Gene3D" id="1.10.132.20">
    <property type="entry name" value="Ribosome-recycling factor"/>
    <property type="match status" value="1"/>
</dbReference>
<dbReference type="GO" id="GO:0006415">
    <property type="term" value="P:translational termination"/>
    <property type="evidence" value="ECO:0007669"/>
    <property type="project" value="UniProtKB-UniRule"/>
</dbReference>